<dbReference type="Gene3D" id="3.80.10.10">
    <property type="entry name" value="Ribonuclease Inhibitor"/>
    <property type="match status" value="1"/>
</dbReference>
<feature type="region of interest" description="Disordered" evidence="4">
    <location>
        <begin position="460"/>
        <end position="487"/>
    </location>
</feature>
<proteinExistence type="predicted"/>
<dbReference type="GO" id="GO:0006913">
    <property type="term" value="P:nucleocytoplasmic transport"/>
    <property type="evidence" value="ECO:0007669"/>
    <property type="project" value="TreeGrafter"/>
</dbReference>
<dbReference type="CDD" id="cd09917">
    <property type="entry name" value="F-box_SF"/>
    <property type="match status" value="1"/>
</dbReference>
<keyword evidence="1" id="KW-0343">GTPase activation</keyword>
<evidence type="ECO:0000313" key="6">
    <source>
        <dbReference type="Proteomes" id="UP000198211"/>
    </source>
</evidence>
<feature type="compositionally biased region" description="Acidic residues" evidence="4">
    <location>
        <begin position="466"/>
        <end position="487"/>
    </location>
</feature>
<dbReference type="PANTHER" id="PTHR24113">
    <property type="entry name" value="RAN GTPASE-ACTIVATING PROTEIN 1"/>
    <property type="match status" value="1"/>
</dbReference>
<dbReference type="InterPro" id="IPR032675">
    <property type="entry name" value="LRR_dom_sf"/>
</dbReference>
<keyword evidence="3" id="KW-0677">Repeat</keyword>
<dbReference type="PANTHER" id="PTHR24113:SF12">
    <property type="entry name" value="RAN GTPASE-ACTIVATING PROTEIN 1"/>
    <property type="match status" value="1"/>
</dbReference>
<dbReference type="SUPFAM" id="SSF52047">
    <property type="entry name" value="RNI-like"/>
    <property type="match status" value="1"/>
</dbReference>
<name>A0A225W8D6_9STRA</name>
<organism evidence="5 6">
    <name type="scientific">Phytophthora megakarya</name>
    <dbReference type="NCBI Taxonomy" id="4795"/>
    <lineage>
        <taxon>Eukaryota</taxon>
        <taxon>Sar</taxon>
        <taxon>Stramenopiles</taxon>
        <taxon>Oomycota</taxon>
        <taxon>Peronosporomycetes</taxon>
        <taxon>Peronosporales</taxon>
        <taxon>Peronosporaceae</taxon>
        <taxon>Phytophthora</taxon>
    </lineage>
</organism>
<evidence type="ECO:0000256" key="1">
    <source>
        <dbReference type="ARBA" id="ARBA00022468"/>
    </source>
</evidence>
<reference evidence="6" key="1">
    <citation type="submission" date="2017-03" db="EMBL/GenBank/DDBJ databases">
        <title>Phytopthora megakarya and P. palmivora, two closely related causual agents of cacao black pod achieved similar genome size and gene model numbers by different mechanisms.</title>
        <authorList>
            <person name="Ali S."/>
            <person name="Shao J."/>
            <person name="Larry D.J."/>
            <person name="Kronmiller B."/>
            <person name="Shen D."/>
            <person name="Strem M.D."/>
            <person name="Melnick R.L."/>
            <person name="Guiltinan M.J."/>
            <person name="Tyler B.M."/>
            <person name="Meinhardt L.W."/>
            <person name="Bailey B.A."/>
        </authorList>
    </citation>
    <scope>NUCLEOTIDE SEQUENCE [LARGE SCALE GENOMIC DNA]</scope>
    <source>
        <strain evidence="6">zdho120</strain>
    </source>
</reference>
<dbReference type="Proteomes" id="UP000198211">
    <property type="component" value="Unassembled WGS sequence"/>
</dbReference>
<dbReference type="AlphaFoldDB" id="A0A225W8D6"/>
<evidence type="ECO:0000256" key="2">
    <source>
        <dbReference type="ARBA" id="ARBA00022614"/>
    </source>
</evidence>
<dbReference type="SMART" id="SM00368">
    <property type="entry name" value="LRR_RI"/>
    <property type="match status" value="4"/>
</dbReference>
<keyword evidence="2" id="KW-0433">Leucine-rich repeat</keyword>
<evidence type="ECO:0000313" key="5">
    <source>
        <dbReference type="EMBL" id="OWZ13419.1"/>
    </source>
</evidence>
<dbReference type="GO" id="GO:0005634">
    <property type="term" value="C:nucleus"/>
    <property type="evidence" value="ECO:0007669"/>
    <property type="project" value="TreeGrafter"/>
</dbReference>
<sequence length="487" mass="54100">MVSTSSESSVFATNPVWHDPTDVQVRKIMMARLRSHPALAQHHPILQVREDTGTSPSLLQRLEWMLYHSAGSLGEYLHQPSLERRVQGLVTRYKRKRCDNEPSEAVMASIRATAAKRQRPRLTITDEEIRNCSVGAKGCVLNSNLDLLHQVCSFLDGKDVLRCRAVNKFLYLHAPSFVRSLHIDAALAPVTEIRNRADGTASGLSTLLHECKNLTSLTISNQTNRTHLKAGVVFPRALSASTYMASLATESYGHQLVREVTKALENGACPSLERLELLAPFDFAAENDAILMVLRALTESKLENGTRKSLQHLVLDATFLGDRGVEQLAELFEMKDTFFQHLQTLVVRNNFMGETGCRALIEAIESFGELETLDLSRNILTDTDAFALADLLDDPGTDIDLCDSKTTSEDEPVPEQFNVLGLAGLRTLKLQENFITCDGFHAITIALCSREDFVTTIGDAAHSSEQDDEFDGEDEDEEEEVEVEVIE</sequence>
<dbReference type="EMBL" id="NBNE01001583">
    <property type="protein sequence ID" value="OWZ13419.1"/>
    <property type="molecule type" value="Genomic_DNA"/>
</dbReference>
<dbReference type="SUPFAM" id="SSF81383">
    <property type="entry name" value="F-box domain"/>
    <property type="match status" value="1"/>
</dbReference>
<dbReference type="GO" id="GO:0005096">
    <property type="term" value="F:GTPase activator activity"/>
    <property type="evidence" value="ECO:0007669"/>
    <property type="project" value="UniProtKB-KW"/>
</dbReference>
<protein>
    <submittedName>
        <fullName evidence="5">Uncharacterized protein</fullName>
    </submittedName>
</protein>
<evidence type="ECO:0000256" key="4">
    <source>
        <dbReference type="SAM" id="MobiDB-lite"/>
    </source>
</evidence>
<dbReference type="GO" id="GO:0031267">
    <property type="term" value="F:small GTPase binding"/>
    <property type="evidence" value="ECO:0007669"/>
    <property type="project" value="TreeGrafter"/>
</dbReference>
<dbReference type="InterPro" id="IPR027038">
    <property type="entry name" value="RanGap"/>
</dbReference>
<keyword evidence="6" id="KW-1185">Reference proteome</keyword>
<dbReference type="GO" id="GO:0005829">
    <property type="term" value="C:cytosol"/>
    <property type="evidence" value="ECO:0007669"/>
    <property type="project" value="TreeGrafter"/>
</dbReference>
<evidence type="ECO:0000256" key="3">
    <source>
        <dbReference type="ARBA" id="ARBA00022737"/>
    </source>
</evidence>
<gene>
    <name evidence="5" type="ORF">PHMEG_00013251</name>
</gene>
<comment type="caution">
    <text evidence="5">The sequence shown here is derived from an EMBL/GenBank/DDBJ whole genome shotgun (WGS) entry which is preliminary data.</text>
</comment>
<accession>A0A225W8D6</accession>
<dbReference type="InterPro" id="IPR036047">
    <property type="entry name" value="F-box-like_dom_sf"/>
</dbReference>
<dbReference type="OrthoDB" id="162132at2759"/>
<dbReference type="STRING" id="4795.A0A225W8D6"/>
<dbReference type="GO" id="GO:0048471">
    <property type="term" value="C:perinuclear region of cytoplasm"/>
    <property type="evidence" value="ECO:0007669"/>
    <property type="project" value="TreeGrafter"/>
</dbReference>